<dbReference type="RefSeq" id="WP_008803211.1">
    <property type="nucleotide sequence ID" value="NZ_KQ235737.1"/>
</dbReference>
<dbReference type="HOGENOM" id="CLU_1737902_0_0_0"/>
<reference evidence="1 2" key="1">
    <citation type="submission" date="2011-10" db="EMBL/GenBank/DDBJ databases">
        <title>The Genome Sequence of Fusobacterium sp. 4_1_13.</title>
        <authorList>
            <consortium name="The Broad Institute Genome Sequencing Platform"/>
            <person name="Earl A."/>
            <person name="Ward D."/>
            <person name="Feldgarden M."/>
            <person name="Gevers D."/>
            <person name="Strauss J."/>
            <person name="Ambrose C."/>
            <person name="Allen-Vercoe E."/>
            <person name="Young S.K."/>
            <person name="Zeng Q."/>
            <person name="Gargeya S."/>
            <person name="Fitzgerald M."/>
            <person name="Haas B."/>
            <person name="Abouelleil A."/>
            <person name="Alvarado L."/>
            <person name="Arachchi H.M."/>
            <person name="Berlin A."/>
            <person name="Brown A."/>
            <person name="Chapman S.B."/>
            <person name="Chen Z."/>
            <person name="Dunbar C."/>
            <person name="Freedman E."/>
            <person name="Gearin G."/>
            <person name="Goldberg J."/>
            <person name="Griggs A."/>
            <person name="Gujja S."/>
            <person name="Heiman D."/>
            <person name="Howarth C."/>
            <person name="Larson L."/>
            <person name="Lui A."/>
            <person name="MacDonald P.J."/>
            <person name="Montmayeur A."/>
            <person name="Murphy C."/>
            <person name="Neiman D."/>
            <person name="Pearson M."/>
            <person name="Priest M."/>
            <person name="Roberts A."/>
            <person name="Saif S."/>
            <person name="Shea T."/>
            <person name="Shenoy N."/>
            <person name="Sisk P."/>
            <person name="Stolte C."/>
            <person name="Sykes S."/>
            <person name="Wortman J."/>
            <person name="Nusbaum C."/>
            <person name="Birren B."/>
        </authorList>
    </citation>
    <scope>NUCLEOTIDE SEQUENCE [LARGE SCALE GENOMIC DNA]</scope>
    <source>
        <strain evidence="1 2">4_1_13</strain>
    </source>
</reference>
<proteinExistence type="predicted"/>
<accession>A0A0M1VV96</accession>
<gene>
    <name evidence="1" type="ORF">FSCG_01325</name>
</gene>
<protein>
    <submittedName>
        <fullName evidence="1">Uncharacterized protein</fullName>
    </submittedName>
</protein>
<comment type="caution">
    <text evidence="1">The sequence shown here is derived from an EMBL/GenBank/DDBJ whole genome shotgun (WGS) entry which is preliminary data.</text>
</comment>
<evidence type="ECO:0000313" key="2">
    <source>
        <dbReference type="Proteomes" id="UP000004925"/>
    </source>
</evidence>
<dbReference type="AlphaFoldDB" id="A0A0M1VV96"/>
<dbReference type="EMBL" id="ACDE02000018">
    <property type="protein sequence ID" value="EEO40612.1"/>
    <property type="molecule type" value="Genomic_DNA"/>
</dbReference>
<dbReference type="Proteomes" id="UP000004925">
    <property type="component" value="Unassembled WGS sequence"/>
</dbReference>
<name>A0A0M1VV96_FUSVC</name>
<evidence type="ECO:0000313" key="1">
    <source>
        <dbReference type="EMBL" id="EEO40612.1"/>
    </source>
</evidence>
<sequence length="150" mass="17775">MINLKEHNDKIREKVKQMFLEDSVSYVSEKSLYNKEISENKEKIIYTKLEINGEIVENFSILNTTNLLDNEFYIKIAELSFKGKIKNNKLDGQQKIIFENLHTKEKKILVEWFMNDGKIEGNLVKANKDNNNKNIIFSFKSKKRNENIRE</sequence>
<organism evidence="1 2">
    <name type="scientific">Fusobacterium vincentii 4_1_13</name>
    <dbReference type="NCBI Taxonomy" id="469606"/>
    <lineage>
        <taxon>Bacteria</taxon>
        <taxon>Fusobacteriati</taxon>
        <taxon>Fusobacteriota</taxon>
        <taxon>Fusobacteriia</taxon>
        <taxon>Fusobacteriales</taxon>
        <taxon>Fusobacteriaceae</taxon>
        <taxon>Fusobacterium</taxon>
    </lineage>
</organism>